<feature type="domain" description="RNA polymerase sigma factor 70 region 4 type 2" evidence="6">
    <location>
        <begin position="131"/>
        <end position="182"/>
    </location>
</feature>
<reference evidence="7 8" key="1">
    <citation type="submission" date="2016-08" db="EMBL/GenBank/DDBJ databases">
        <title>Hymenobacter coccineus sp. nov., Hymenobacter lapidarius sp. nov. and Hymenobacter glacialis sp. nov., isolated from Antarctic soil.</title>
        <authorList>
            <person name="Sedlacek I."/>
            <person name="Kralova S."/>
            <person name="Kyrova K."/>
            <person name="Maslanova I."/>
            <person name="Stankova E."/>
            <person name="Vrbovska V."/>
            <person name="Nemec M."/>
            <person name="Bartak M."/>
            <person name="Svec P."/>
            <person name="Busse H.-J."/>
            <person name="Pantucek R."/>
        </authorList>
    </citation>
    <scope>NUCLEOTIDE SEQUENCE [LARGE SCALE GENOMIC DNA]</scope>
    <source>
        <strain evidence="7 8">CCM 8649</strain>
    </source>
</reference>
<dbReference type="OrthoDB" id="679904at2"/>
<dbReference type="EMBL" id="MDZA01000431">
    <property type="protein sequence ID" value="OGX82454.1"/>
    <property type="molecule type" value="Genomic_DNA"/>
</dbReference>
<dbReference type="InterPro" id="IPR036388">
    <property type="entry name" value="WH-like_DNA-bd_sf"/>
</dbReference>
<dbReference type="PANTHER" id="PTHR43133">
    <property type="entry name" value="RNA POLYMERASE ECF-TYPE SIGMA FACTO"/>
    <property type="match status" value="1"/>
</dbReference>
<keyword evidence="8" id="KW-1185">Reference proteome</keyword>
<dbReference type="GO" id="GO:0006352">
    <property type="term" value="P:DNA-templated transcription initiation"/>
    <property type="evidence" value="ECO:0007669"/>
    <property type="project" value="InterPro"/>
</dbReference>
<evidence type="ECO:0000256" key="2">
    <source>
        <dbReference type="ARBA" id="ARBA00023015"/>
    </source>
</evidence>
<protein>
    <recommendedName>
        <fullName evidence="9">RNA polymerase sigma-70 factor</fullName>
    </recommendedName>
</protein>
<dbReference type="InterPro" id="IPR039425">
    <property type="entry name" value="RNA_pol_sigma-70-like"/>
</dbReference>
<dbReference type="GO" id="GO:0003677">
    <property type="term" value="F:DNA binding"/>
    <property type="evidence" value="ECO:0007669"/>
    <property type="project" value="InterPro"/>
</dbReference>
<dbReference type="InterPro" id="IPR013325">
    <property type="entry name" value="RNA_pol_sigma_r2"/>
</dbReference>
<evidence type="ECO:0000313" key="8">
    <source>
        <dbReference type="Proteomes" id="UP000177506"/>
    </source>
</evidence>
<dbReference type="InterPro" id="IPR014284">
    <property type="entry name" value="RNA_pol_sigma-70_dom"/>
</dbReference>
<proteinExistence type="inferred from homology"/>
<evidence type="ECO:0000256" key="1">
    <source>
        <dbReference type="ARBA" id="ARBA00010641"/>
    </source>
</evidence>
<dbReference type="SUPFAM" id="SSF88659">
    <property type="entry name" value="Sigma3 and sigma4 domains of RNA polymerase sigma factors"/>
    <property type="match status" value="1"/>
</dbReference>
<comment type="similarity">
    <text evidence="1">Belongs to the sigma-70 factor family. ECF subfamily.</text>
</comment>
<dbReference type="Gene3D" id="1.10.10.10">
    <property type="entry name" value="Winged helix-like DNA-binding domain superfamily/Winged helix DNA-binding domain"/>
    <property type="match status" value="1"/>
</dbReference>
<dbReference type="Proteomes" id="UP000177506">
    <property type="component" value="Unassembled WGS sequence"/>
</dbReference>
<comment type="caution">
    <text evidence="7">The sequence shown here is derived from an EMBL/GenBank/DDBJ whole genome shotgun (WGS) entry which is preliminary data.</text>
</comment>
<dbReference type="RefSeq" id="WP_070746597.1">
    <property type="nucleotide sequence ID" value="NZ_MDZA01000431.1"/>
</dbReference>
<dbReference type="Pfam" id="PF08281">
    <property type="entry name" value="Sigma70_r4_2"/>
    <property type="match status" value="1"/>
</dbReference>
<evidence type="ECO:0000256" key="3">
    <source>
        <dbReference type="ARBA" id="ARBA00023082"/>
    </source>
</evidence>
<sequence length="201" mass="23131">MKFSSSGAYRTCSDAALLDALRTDEEGAFAEIYSRYSYPLFTLAYQKLSDREAAEELVQDLFTHVWSQRNSSQVQHLDRYLFSAMKYRIINYLKVRKVKAAYELYCRLSTAQVDVDTATEDGLALHDLSAALRASVQQLPAKSREIFQLSRLEHYTVPEISVRVNLSEKSVEYHLTKSLKLLRGYLREFLLVTLPLLAFLK</sequence>
<dbReference type="Pfam" id="PF04542">
    <property type="entry name" value="Sigma70_r2"/>
    <property type="match status" value="1"/>
</dbReference>
<accession>A0A1G1SV24</accession>
<evidence type="ECO:0000256" key="4">
    <source>
        <dbReference type="ARBA" id="ARBA00023163"/>
    </source>
</evidence>
<dbReference type="NCBIfam" id="TIGR02937">
    <property type="entry name" value="sigma70-ECF"/>
    <property type="match status" value="1"/>
</dbReference>
<gene>
    <name evidence="7" type="ORF">BEN49_13890</name>
</gene>
<dbReference type="AlphaFoldDB" id="A0A1G1SV24"/>
<keyword evidence="4" id="KW-0804">Transcription</keyword>
<keyword evidence="3" id="KW-0731">Sigma factor</keyword>
<name>A0A1G1SV24_9BACT</name>
<evidence type="ECO:0000313" key="7">
    <source>
        <dbReference type="EMBL" id="OGX82454.1"/>
    </source>
</evidence>
<evidence type="ECO:0000259" key="6">
    <source>
        <dbReference type="Pfam" id="PF08281"/>
    </source>
</evidence>
<dbReference type="InterPro" id="IPR013249">
    <property type="entry name" value="RNA_pol_sigma70_r4_t2"/>
</dbReference>
<feature type="domain" description="RNA polymerase sigma-70 region 2" evidence="5">
    <location>
        <begin position="33"/>
        <end position="95"/>
    </location>
</feature>
<dbReference type="GO" id="GO:0016987">
    <property type="term" value="F:sigma factor activity"/>
    <property type="evidence" value="ECO:0007669"/>
    <property type="project" value="UniProtKB-KW"/>
</dbReference>
<evidence type="ECO:0000259" key="5">
    <source>
        <dbReference type="Pfam" id="PF04542"/>
    </source>
</evidence>
<dbReference type="InterPro" id="IPR007627">
    <property type="entry name" value="RNA_pol_sigma70_r2"/>
</dbReference>
<dbReference type="Gene3D" id="1.10.1740.10">
    <property type="match status" value="1"/>
</dbReference>
<dbReference type="SUPFAM" id="SSF88946">
    <property type="entry name" value="Sigma2 domain of RNA polymerase sigma factors"/>
    <property type="match status" value="1"/>
</dbReference>
<dbReference type="InterPro" id="IPR013324">
    <property type="entry name" value="RNA_pol_sigma_r3/r4-like"/>
</dbReference>
<dbReference type="PANTHER" id="PTHR43133:SF46">
    <property type="entry name" value="RNA POLYMERASE SIGMA-70 FACTOR ECF SUBFAMILY"/>
    <property type="match status" value="1"/>
</dbReference>
<organism evidence="7 8">
    <name type="scientific">Hymenobacter coccineus</name>
    <dbReference type="NCBI Taxonomy" id="1908235"/>
    <lineage>
        <taxon>Bacteria</taxon>
        <taxon>Pseudomonadati</taxon>
        <taxon>Bacteroidota</taxon>
        <taxon>Cytophagia</taxon>
        <taxon>Cytophagales</taxon>
        <taxon>Hymenobacteraceae</taxon>
        <taxon>Hymenobacter</taxon>
    </lineage>
</organism>
<keyword evidence="2" id="KW-0805">Transcription regulation</keyword>
<evidence type="ECO:0008006" key="9">
    <source>
        <dbReference type="Google" id="ProtNLM"/>
    </source>
</evidence>